<accession>A0ABT4TIL8</accession>
<dbReference type="RefSeq" id="WP_270677106.1">
    <property type="nucleotide sequence ID" value="NZ_JAQFWP010000012.1"/>
</dbReference>
<protein>
    <submittedName>
        <fullName evidence="2">Uncharacterized protein</fullName>
    </submittedName>
</protein>
<feature type="compositionally biased region" description="Basic and acidic residues" evidence="1">
    <location>
        <begin position="77"/>
        <end position="87"/>
    </location>
</feature>
<evidence type="ECO:0000313" key="3">
    <source>
        <dbReference type="Proteomes" id="UP001165685"/>
    </source>
</evidence>
<dbReference type="Proteomes" id="UP001165685">
    <property type="component" value="Unassembled WGS sequence"/>
</dbReference>
<organism evidence="2 3">
    <name type="scientific">Nocardiopsis suaedae</name>
    <dbReference type="NCBI Taxonomy" id="3018444"/>
    <lineage>
        <taxon>Bacteria</taxon>
        <taxon>Bacillati</taxon>
        <taxon>Actinomycetota</taxon>
        <taxon>Actinomycetes</taxon>
        <taxon>Streptosporangiales</taxon>
        <taxon>Nocardiopsidaceae</taxon>
        <taxon>Nocardiopsis</taxon>
    </lineage>
</organism>
<name>A0ABT4TIL8_9ACTN</name>
<keyword evidence="3" id="KW-1185">Reference proteome</keyword>
<gene>
    <name evidence="2" type="ORF">O4U47_08495</name>
</gene>
<sequence length="162" mass="17540">MTATANDKRKAVLAEIAREELVRLVYGPITNEKDFAKLAELADAAGVRLEDVLPASGEPGHDPRTHRPAAKASEPADPERTAPREPAQEELDELAEGIEELEAQSRVAAYASDVADLLDTDMDEAEAIVRGWGARPRPGILAFLLAHGSEWTRLHLVTELAS</sequence>
<reference evidence="2" key="1">
    <citation type="submission" date="2023-01" db="EMBL/GenBank/DDBJ databases">
        <title>Draft genome sequence of Nocardiopsis sp. LSu2-4 isolated from halophytes.</title>
        <authorList>
            <person name="Duangmal K."/>
            <person name="Chantavorakit T."/>
        </authorList>
    </citation>
    <scope>NUCLEOTIDE SEQUENCE</scope>
    <source>
        <strain evidence="2">LSu2-4</strain>
    </source>
</reference>
<feature type="region of interest" description="Disordered" evidence="1">
    <location>
        <begin position="52"/>
        <end position="91"/>
    </location>
</feature>
<dbReference type="EMBL" id="JAQFWP010000012">
    <property type="protein sequence ID" value="MDA2804548.1"/>
    <property type="molecule type" value="Genomic_DNA"/>
</dbReference>
<evidence type="ECO:0000313" key="2">
    <source>
        <dbReference type="EMBL" id="MDA2804548.1"/>
    </source>
</evidence>
<evidence type="ECO:0000256" key="1">
    <source>
        <dbReference type="SAM" id="MobiDB-lite"/>
    </source>
</evidence>
<proteinExistence type="predicted"/>
<comment type="caution">
    <text evidence="2">The sequence shown here is derived from an EMBL/GenBank/DDBJ whole genome shotgun (WGS) entry which is preliminary data.</text>
</comment>